<name>A0ACD1G850_9EURO</name>
<organism evidence="1 2">
    <name type="scientific">Aspergillus brunneoviolaceus CBS 621.78</name>
    <dbReference type="NCBI Taxonomy" id="1450534"/>
    <lineage>
        <taxon>Eukaryota</taxon>
        <taxon>Fungi</taxon>
        <taxon>Dikarya</taxon>
        <taxon>Ascomycota</taxon>
        <taxon>Pezizomycotina</taxon>
        <taxon>Eurotiomycetes</taxon>
        <taxon>Eurotiomycetidae</taxon>
        <taxon>Eurotiales</taxon>
        <taxon>Aspergillaceae</taxon>
        <taxon>Aspergillus</taxon>
        <taxon>Aspergillus subgen. Circumdati</taxon>
    </lineage>
</organism>
<reference evidence="1" key="1">
    <citation type="submission" date="2018-02" db="EMBL/GenBank/DDBJ databases">
        <title>The genomes of Aspergillus section Nigri reveals drivers in fungal speciation.</title>
        <authorList>
            <consortium name="DOE Joint Genome Institute"/>
            <person name="Vesth T.C."/>
            <person name="Nybo J."/>
            <person name="Theobald S."/>
            <person name="Brandl J."/>
            <person name="Frisvad J.C."/>
            <person name="Nielsen K.F."/>
            <person name="Lyhne E.K."/>
            <person name="Kogle M.E."/>
            <person name="Kuo A."/>
            <person name="Riley R."/>
            <person name="Clum A."/>
            <person name="Nolan M."/>
            <person name="Lipzen A."/>
            <person name="Salamov A."/>
            <person name="Henrissat B."/>
            <person name="Wiebenga A."/>
            <person name="De vries R.P."/>
            <person name="Grigoriev I.V."/>
            <person name="Mortensen U.H."/>
            <person name="Andersen M.R."/>
            <person name="Baker S.E."/>
        </authorList>
    </citation>
    <scope>NUCLEOTIDE SEQUENCE</scope>
    <source>
        <strain evidence="1">CBS 621.78</strain>
    </source>
</reference>
<evidence type="ECO:0000313" key="1">
    <source>
        <dbReference type="EMBL" id="RAH45410.1"/>
    </source>
</evidence>
<dbReference type="Proteomes" id="UP000249057">
    <property type="component" value="Unassembled WGS sequence"/>
</dbReference>
<gene>
    <name evidence="1" type="ORF">BO95DRAFT_140350</name>
</gene>
<proteinExistence type="predicted"/>
<sequence length="120" mass="14626">MRERNRETEREWGQKEREGEGERESKCGDRSRNEETESRWVGWVGRQIGGGRDYQEEKSWAGKRETRKSKRINGRSRPPIYGLWNKGERAEKSKILCTGRERERGEREQEKEKEKERRWW</sequence>
<dbReference type="EMBL" id="KZ825345">
    <property type="protein sequence ID" value="RAH45410.1"/>
    <property type="molecule type" value="Genomic_DNA"/>
</dbReference>
<evidence type="ECO:0000313" key="2">
    <source>
        <dbReference type="Proteomes" id="UP000249057"/>
    </source>
</evidence>
<protein>
    <submittedName>
        <fullName evidence="1">Uncharacterized protein</fullName>
    </submittedName>
</protein>
<accession>A0ACD1G850</accession>
<keyword evidence="2" id="KW-1185">Reference proteome</keyword>